<feature type="region of interest" description="Disordered" evidence="1">
    <location>
        <begin position="219"/>
        <end position="272"/>
    </location>
</feature>
<feature type="region of interest" description="Disordered" evidence="1">
    <location>
        <begin position="325"/>
        <end position="350"/>
    </location>
</feature>
<keyword evidence="4" id="KW-1185">Reference proteome</keyword>
<feature type="chain" id="PRO_5007296092" description="L domain-like protein" evidence="2">
    <location>
        <begin position="26"/>
        <end position="537"/>
    </location>
</feature>
<feature type="compositionally biased region" description="Basic and acidic residues" evidence="1">
    <location>
        <begin position="526"/>
        <end position="537"/>
    </location>
</feature>
<feature type="compositionally biased region" description="Polar residues" evidence="1">
    <location>
        <begin position="326"/>
        <end position="336"/>
    </location>
</feature>
<evidence type="ECO:0000256" key="1">
    <source>
        <dbReference type="SAM" id="MobiDB-lite"/>
    </source>
</evidence>
<dbReference type="OrthoDB" id="5340910at2759"/>
<name>A0A139ABL5_GONPJ</name>
<feature type="region of interest" description="Disordered" evidence="1">
    <location>
        <begin position="501"/>
        <end position="537"/>
    </location>
</feature>
<organism evidence="3 4">
    <name type="scientific">Gonapodya prolifera (strain JEL478)</name>
    <name type="common">Monoblepharis prolifera</name>
    <dbReference type="NCBI Taxonomy" id="1344416"/>
    <lineage>
        <taxon>Eukaryota</taxon>
        <taxon>Fungi</taxon>
        <taxon>Fungi incertae sedis</taxon>
        <taxon>Chytridiomycota</taxon>
        <taxon>Chytridiomycota incertae sedis</taxon>
        <taxon>Monoblepharidomycetes</taxon>
        <taxon>Monoblepharidales</taxon>
        <taxon>Gonapodyaceae</taxon>
        <taxon>Gonapodya</taxon>
    </lineage>
</organism>
<sequence>MFPRLREVLAILFALLAAVPPHVAAQSQAQDCAPFEALYRQAGASIDWTIGACCTNVIFTCAARRVTNVTLININLRGPFPDLSPLTELKGLAFVNVTGWTGPLQVPSGGLQSLVFLQNEGRDALPAFSSITQLRELGIDTFPNWTGPVPDLDPFLNSLAKTSSLEVLTGLFQVMGSKFAIGAPTLSSFTCGAKLANTCRPFLPTNSRECSALNTTRSSTLDSRLPTTSTASVTFTGAPSEVPPTSSPGVSIGPIEGGPRDSSSGTLAGSIGHLSSTTGSGVTLAYRSVDAEDLPRVNLFGSGIAGYGSGDGSLDLRSRHRFGVGSNETAASTRSAASLGGTGERGAEEVLSAGSQAPHWAFVLLVGQAFENFPRVDLPQRMPVFPVINDFLPTNADEVPISYGDAVKLRTVFRDGWSFDVNVNSEESGLYEVVVNDCLRISLDQPTTFGASRALRLELAVGAPTDFGSGSWPVLPEPQMSLGLVPRSVRNAGEPQIVSANVDSSSRPRAGALVTQSPTVSSVWSRDVREPRFSDSS</sequence>
<evidence type="ECO:0008006" key="5">
    <source>
        <dbReference type="Google" id="ProtNLM"/>
    </source>
</evidence>
<keyword evidence="2" id="KW-0732">Signal</keyword>
<proteinExistence type="predicted"/>
<feature type="compositionally biased region" description="Polar residues" evidence="1">
    <location>
        <begin position="514"/>
        <end position="524"/>
    </location>
</feature>
<dbReference type="EMBL" id="KQ965770">
    <property type="protein sequence ID" value="KXS14222.1"/>
    <property type="molecule type" value="Genomic_DNA"/>
</dbReference>
<evidence type="ECO:0000313" key="3">
    <source>
        <dbReference type="EMBL" id="KXS14222.1"/>
    </source>
</evidence>
<protein>
    <recommendedName>
        <fullName evidence="5">L domain-like protein</fullName>
    </recommendedName>
</protein>
<feature type="signal peptide" evidence="2">
    <location>
        <begin position="1"/>
        <end position="25"/>
    </location>
</feature>
<evidence type="ECO:0000313" key="4">
    <source>
        <dbReference type="Proteomes" id="UP000070544"/>
    </source>
</evidence>
<evidence type="ECO:0000256" key="2">
    <source>
        <dbReference type="SAM" id="SignalP"/>
    </source>
</evidence>
<reference evidence="3 4" key="1">
    <citation type="journal article" date="2015" name="Genome Biol. Evol.">
        <title>Phylogenomic analyses indicate that early fungi evolved digesting cell walls of algal ancestors of land plants.</title>
        <authorList>
            <person name="Chang Y."/>
            <person name="Wang S."/>
            <person name="Sekimoto S."/>
            <person name="Aerts A.L."/>
            <person name="Choi C."/>
            <person name="Clum A."/>
            <person name="LaButti K.M."/>
            <person name="Lindquist E.A."/>
            <person name="Yee Ngan C."/>
            <person name="Ohm R.A."/>
            <person name="Salamov A.A."/>
            <person name="Grigoriev I.V."/>
            <person name="Spatafora J.W."/>
            <person name="Berbee M.L."/>
        </authorList>
    </citation>
    <scope>NUCLEOTIDE SEQUENCE [LARGE SCALE GENOMIC DNA]</scope>
    <source>
        <strain evidence="3 4">JEL478</strain>
    </source>
</reference>
<dbReference type="Proteomes" id="UP000070544">
    <property type="component" value="Unassembled WGS sequence"/>
</dbReference>
<feature type="compositionally biased region" description="Polar residues" evidence="1">
    <location>
        <begin position="261"/>
        <end position="272"/>
    </location>
</feature>
<gene>
    <name evidence="3" type="ORF">M427DRAFT_45097</name>
</gene>
<feature type="compositionally biased region" description="Polar residues" evidence="1">
    <location>
        <begin position="219"/>
        <end position="240"/>
    </location>
</feature>
<accession>A0A139ABL5</accession>
<dbReference type="AlphaFoldDB" id="A0A139ABL5"/>